<keyword evidence="3" id="KW-1185">Reference proteome</keyword>
<dbReference type="Proteomes" id="UP001221838">
    <property type="component" value="Unassembled WGS sequence"/>
</dbReference>
<dbReference type="EMBL" id="JAQNDM010000002">
    <property type="protein sequence ID" value="MDC0709311.1"/>
    <property type="molecule type" value="Genomic_DNA"/>
</dbReference>
<gene>
    <name evidence="2" type="ORF">POL68_12630</name>
</gene>
<evidence type="ECO:0000313" key="2">
    <source>
        <dbReference type="EMBL" id="MDC0709311.1"/>
    </source>
</evidence>
<evidence type="ECO:0000259" key="1">
    <source>
        <dbReference type="PROSITE" id="PS50851"/>
    </source>
</evidence>
<dbReference type="RefSeq" id="WP_013377037.1">
    <property type="nucleotide sequence ID" value="NZ_JAQNDM010000002.1"/>
</dbReference>
<dbReference type="Pfam" id="PF01584">
    <property type="entry name" value="CheW"/>
    <property type="match status" value="1"/>
</dbReference>
<dbReference type="InterPro" id="IPR039315">
    <property type="entry name" value="CheW"/>
</dbReference>
<sequence>MGLIEPEARQSYLVFACGSSWYAVPAESAAEVVTFPELTRVPGSPAHLLGVFAHRGEVIPVVDIGLLVGKGSQSTRRAVLVRLPRGTLALTASTVAGVSPVTGSLEPLGASGVHVHLRGPAKGAQRDVAVIEPEGLFDYLSQGA</sequence>
<protein>
    <submittedName>
        <fullName evidence="2">Chemotaxis protein CheW</fullName>
    </submittedName>
</protein>
<name>A0ABT5D6X8_9BACT</name>
<dbReference type="Gene3D" id="2.40.50.180">
    <property type="entry name" value="CheA-289, Domain 4"/>
    <property type="match status" value="1"/>
</dbReference>
<feature type="domain" description="CheW-like" evidence="1">
    <location>
        <begin position="9"/>
        <end position="142"/>
    </location>
</feature>
<accession>A0ABT5D6X8</accession>
<comment type="caution">
    <text evidence="2">The sequence shown here is derived from an EMBL/GenBank/DDBJ whole genome shotgun (WGS) entry which is preliminary data.</text>
</comment>
<reference evidence="2 3" key="1">
    <citation type="submission" date="2022-11" db="EMBL/GenBank/DDBJ databases">
        <title>Minimal conservation of predation-associated metabolite biosynthetic gene clusters underscores biosynthetic potential of Myxococcota including descriptions for ten novel species: Archangium lansinium sp. nov., Myxococcus landrumus sp. nov., Nannocystis bai.</title>
        <authorList>
            <person name="Ahearne A."/>
            <person name="Stevens C."/>
            <person name="Dowd S."/>
        </authorList>
    </citation>
    <scope>NUCLEOTIDE SEQUENCE [LARGE SCALE GENOMIC DNA]</scope>
    <source>
        <strain evidence="2 3">NCWAL01</strain>
    </source>
</reference>
<dbReference type="PROSITE" id="PS50851">
    <property type="entry name" value="CHEW"/>
    <property type="match status" value="1"/>
</dbReference>
<dbReference type="SUPFAM" id="SSF50341">
    <property type="entry name" value="CheW-like"/>
    <property type="match status" value="1"/>
</dbReference>
<dbReference type="PANTHER" id="PTHR22617">
    <property type="entry name" value="CHEMOTAXIS SENSOR HISTIDINE KINASE-RELATED"/>
    <property type="match status" value="1"/>
</dbReference>
<dbReference type="SMART" id="SM00260">
    <property type="entry name" value="CheW"/>
    <property type="match status" value="1"/>
</dbReference>
<evidence type="ECO:0000313" key="3">
    <source>
        <dbReference type="Proteomes" id="UP001221838"/>
    </source>
</evidence>
<dbReference type="InterPro" id="IPR002545">
    <property type="entry name" value="CheW-lke_dom"/>
</dbReference>
<proteinExistence type="predicted"/>
<dbReference type="PANTHER" id="PTHR22617:SF23">
    <property type="entry name" value="CHEMOTAXIS PROTEIN CHEW"/>
    <property type="match status" value="1"/>
</dbReference>
<organism evidence="2 3">
    <name type="scientific">Stigmatella ashevillensis</name>
    <dbReference type="NCBI Taxonomy" id="2995309"/>
    <lineage>
        <taxon>Bacteria</taxon>
        <taxon>Pseudomonadati</taxon>
        <taxon>Myxococcota</taxon>
        <taxon>Myxococcia</taxon>
        <taxon>Myxococcales</taxon>
        <taxon>Cystobacterineae</taxon>
        <taxon>Archangiaceae</taxon>
        <taxon>Stigmatella</taxon>
    </lineage>
</organism>
<dbReference type="InterPro" id="IPR036061">
    <property type="entry name" value="CheW-like_dom_sf"/>
</dbReference>